<gene>
    <name evidence="2" type="ORF">Daus18300_009327</name>
</gene>
<evidence type="ECO:0000313" key="3">
    <source>
        <dbReference type="Proteomes" id="UP001583177"/>
    </source>
</evidence>
<dbReference type="PANTHER" id="PTHR10742">
    <property type="entry name" value="FLAVIN MONOAMINE OXIDASE"/>
    <property type="match status" value="1"/>
</dbReference>
<proteinExistence type="predicted"/>
<sequence>MAQTKVERRSRDALLVGGRVKTFREPTLAPGLHGEGVAMRIPANHFLLHKYIEDFGLASQLFDFEMENKFIYISGYGKTLTYKDFNEMLGNRDPDLLRLFPGLKEEEKGLSRDELFTCAVQPVVDAFWAAYDGATTTSKKADPGHVDIDTIKRAYQKITDDYDKYSLRSYLTEVAKWSEDAINLYDLGNAHVVFENGFIESFKDAFLSSNKGGAQAHMQQLQSGMDAVPNAFISTERGKDSRIDNITFGARVREIGIDENNEPGIPRKSPVAITYEVCTTGCRKTIKSDYLILAIPYTSQRSIAKTRSFVPKQEMAIRDVRYVEVTKILLQYKTRWWETAFSQAKLGLDGELVSDLPIRYTMFPKSKGNQQFDHSHREVVMAAYTFEQDATILGALSPERRVQLAAENLDRIFPGAGSLDLLEAGASQVFPADELAGGSAFCYFGPAQKSRFLGTMQAPDWDGRVFFAGEQASFTHGWIQGAFEAGLRCVQQIWAVAAAPKAQ</sequence>
<dbReference type="InterPro" id="IPR002937">
    <property type="entry name" value="Amino_oxidase"/>
</dbReference>
<dbReference type="Gene3D" id="3.90.660.10">
    <property type="match status" value="2"/>
</dbReference>
<dbReference type="InterPro" id="IPR036188">
    <property type="entry name" value="FAD/NAD-bd_sf"/>
</dbReference>
<dbReference type="Pfam" id="PF01593">
    <property type="entry name" value="Amino_oxidase"/>
    <property type="match status" value="1"/>
</dbReference>
<keyword evidence="3" id="KW-1185">Reference proteome</keyword>
<accession>A0ABR3WF06</accession>
<evidence type="ECO:0000259" key="1">
    <source>
        <dbReference type="Pfam" id="PF01593"/>
    </source>
</evidence>
<reference evidence="2 3" key="1">
    <citation type="journal article" date="2024" name="IMA Fungus">
        <title>IMA Genome - F19 : A genome assembly and annotation guide to empower mycologists, including annotated draft genome sequences of Ceratocystis pirilliformis, Diaporthe australafricana, Fusarium ophioides, Paecilomyces lecythidis, and Sporothrix stenoceras.</title>
        <authorList>
            <person name="Aylward J."/>
            <person name="Wilson A.M."/>
            <person name="Visagie C.M."/>
            <person name="Spraker J."/>
            <person name="Barnes I."/>
            <person name="Buitendag C."/>
            <person name="Ceriani C."/>
            <person name="Del Mar Angel L."/>
            <person name="du Plessis D."/>
            <person name="Fuchs T."/>
            <person name="Gasser K."/>
            <person name="Kramer D."/>
            <person name="Li W."/>
            <person name="Munsamy K."/>
            <person name="Piso A."/>
            <person name="Price J.L."/>
            <person name="Sonnekus B."/>
            <person name="Thomas C."/>
            <person name="van der Nest A."/>
            <person name="van Dijk A."/>
            <person name="van Heerden A."/>
            <person name="van Vuuren N."/>
            <person name="Yilmaz N."/>
            <person name="Duong T.A."/>
            <person name="van der Merwe N.A."/>
            <person name="Wingfield M.J."/>
            <person name="Wingfield B.D."/>
        </authorList>
    </citation>
    <scope>NUCLEOTIDE SEQUENCE [LARGE SCALE GENOMIC DNA]</scope>
    <source>
        <strain evidence="2 3">CMW 18300</strain>
    </source>
</reference>
<dbReference type="Gene3D" id="1.10.10.1620">
    <property type="match status" value="1"/>
</dbReference>
<dbReference type="EMBL" id="JAWRVE010000094">
    <property type="protein sequence ID" value="KAL1860273.1"/>
    <property type="molecule type" value="Genomic_DNA"/>
</dbReference>
<comment type="caution">
    <text evidence="2">The sequence shown here is derived from an EMBL/GenBank/DDBJ whole genome shotgun (WGS) entry which is preliminary data.</text>
</comment>
<dbReference type="Gene3D" id="1.10.405.10">
    <property type="entry name" value="Guanine Nucleotide Dissociation Inhibitor, domain 1"/>
    <property type="match status" value="1"/>
</dbReference>
<dbReference type="SUPFAM" id="SSF54373">
    <property type="entry name" value="FAD-linked reductases, C-terminal domain"/>
    <property type="match status" value="1"/>
</dbReference>
<protein>
    <recommendedName>
        <fullName evidence="1">Amine oxidase domain-containing protein</fullName>
    </recommendedName>
</protein>
<evidence type="ECO:0000313" key="2">
    <source>
        <dbReference type="EMBL" id="KAL1860273.1"/>
    </source>
</evidence>
<organism evidence="2 3">
    <name type="scientific">Diaporthe australafricana</name>
    <dbReference type="NCBI Taxonomy" id="127596"/>
    <lineage>
        <taxon>Eukaryota</taxon>
        <taxon>Fungi</taxon>
        <taxon>Dikarya</taxon>
        <taxon>Ascomycota</taxon>
        <taxon>Pezizomycotina</taxon>
        <taxon>Sordariomycetes</taxon>
        <taxon>Sordariomycetidae</taxon>
        <taxon>Diaporthales</taxon>
        <taxon>Diaporthaceae</taxon>
        <taxon>Diaporthe</taxon>
    </lineage>
</organism>
<dbReference type="SUPFAM" id="SSF51905">
    <property type="entry name" value="FAD/NAD(P)-binding domain"/>
    <property type="match status" value="1"/>
</dbReference>
<dbReference type="Proteomes" id="UP001583177">
    <property type="component" value="Unassembled WGS sequence"/>
</dbReference>
<dbReference type="PANTHER" id="PTHR10742:SF342">
    <property type="entry name" value="AMINE OXIDASE"/>
    <property type="match status" value="1"/>
</dbReference>
<dbReference type="InterPro" id="IPR050281">
    <property type="entry name" value="Flavin_monoamine_oxidase"/>
</dbReference>
<name>A0ABR3WF06_9PEZI</name>
<feature type="domain" description="Amine oxidase" evidence="1">
    <location>
        <begin position="16"/>
        <end position="493"/>
    </location>
</feature>